<keyword evidence="2 7" id="KW-0547">Nucleotide-binding</keyword>
<dbReference type="Proteomes" id="UP000008743">
    <property type="component" value="Unassembled WGS sequence"/>
</dbReference>
<evidence type="ECO:0000256" key="6">
    <source>
        <dbReference type="ARBA" id="ARBA00023203"/>
    </source>
</evidence>
<evidence type="ECO:0000256" key="1">
    <source>
        <dbReference type="ARBA" id="ARBA00008314"/>
    </source>
</evidence>
<keyword evidence="4 7" id="KW-0518">Myosin</keyword>
<dbReference type="CDD" id="cd01378">
    <property type="entry name" value="MYSc_Myo1"/>
    <property type="match status" value="1"/>
</dbReference>
<evidence type="ECO:0000256" key="2">
    <source>
        <dbReference type="ARBA" id="ARBA00022741"/>
    </source>
</evidence>
<dbReference type="OMA" id="MTYGDIG"/>
<name>A0A0D2WQF1_CAPO3</name>
<dbReference type="Pfam" id="PF00063">
    <property type="entry name" value="Myosin_head"/>
    <property type="match status" value="1"/>
</dbReference>
<evidence type="ECO:0000313" key="11">
    <source>
        <dbReference type="Proteomes" id="UP000008743"/>
    </source>
</evidence>
<dbReference type="PROSITE" id="PS51757">
    <property type="entry name" value="TH1"/>
    <property type="match status" value="1"/>
</dbReference>
<evidence type="ECO:0000256" key="3">
    <source>
        <dbReference type="ARBA" id="ARBA00022840"/>
    </source>
</evidence>
<dbReference type="InterPro" id="IPR010926">
    <property type="entry name" value="Myosin_TH1"/>
</dbReference>
<dbReference type="InterPro" id="IPR036072">
    <property type="entry name" value="MYSc_Myo1"/>
</dbReference>
<sequence>MSLLENRIGVADAVLLEEVNEDAMLQNYHARFKEDQIYTYIGDVLVSINPYHSMNIYTPEFINEYRGRNLYELPPHVYAIADETHRAMKERNADQCIIITGESGAGKTEASKLIMQFIAAVSGDGAEVHRVKKQLLQSNPILEAFGNAKTLRNDNSSRFGKYMDIQFDFKGDPVGGIITNYLLEKSRVVTRTEGERSFHIFYQLLSGADQAVLNELALERDANAYKYLSSSKCLVVPTIKDDKEFAATRAGLEVCGFTKDEIQSIWRILAGILHMGNIGITGSGENSSVSTKDIAQKAADMFGTDVASLSAAITFRTVETQGDSVKSPLNVAKAEYARDAFCKAVYSRVFSWVVSRINDSIRVTSRERTTVIGVLDIYGFEIFKHNSFEQFIINHCNEKLQQIFIELTLKAEQEEYVREGIKWTPVTYFNNAIICDLIEAPRTGILSLLDEECLKPGNTSDDSFLQLLDKQIVRHDHYDSRTKSKNRTIDDKAFRLKHYAGDVDYNVAGFMDKNQDLLFKDVPRVLFASKNALLKSLFPEGEAKKGVLQRPPTAGTQFKRSVAELTTNLTSKSPHYIRCIKPNEEKRSRVFDENLVRHQIRYLGLLENLRVRRAGFAFRQDYPRFLQRYKMLCPQTWPVWKGQEKEGVRLILNHLGVTGDNCAYGNSKIFIRLPSTLFMLEDKRRDAQHLIAAKIQARYRGWVQLRIFLKMKASQVKISARVRGFQAKKEYKRMRWAAIRIAAFVKGWKARREHRKKFMRVAGPKVINFIKRAFRYRFLMRLAKSLPSASPIATAWPDSPKTLRPTNLLLKTMYHTWRCRQYRKKLPSARKVILQEKLWASETFKGRKESYPQSVPTKFLEDTVGLQQEAYSRKWTKFAGANNNPAVVYASSGFKVDRANGVARPVIFLITTSSIYVIGDKAFDSRYHVLFADIKGVSTSKLGDNTVILHIAEDKADKNRKKGDIVLVVNNAIETIARLFFAFKAQNQALQVSISEPINTTFGGRPHSISFAYSAAPELTEIQFKKTKNQFNASIPRAQPAA</sequence>
<dbReference type="GO" id="GO:0030048">
    <property type="term" value="P:actin filament-based movement"/>
    <property type="evidence" value="ECO:0007669"/>
    <property type="project" value="TreeGrafter"/>
</dbReference>
<reference evidence="11" key="1">
    <citation type="submission" date="2011-02" db="EMBL/GenBank/DDBJ databases">
        <title>The Genome Sequence of Capsaspora owczarzaki ATCC 30864.</title>
        <authorList>
            <person name="Russ C."/>
            <person name="Cuomo C."/>
            <person name="Burger G."/>
            <person name="Gray M.W."/>
            <person name="Holland P.W.H."/>
            <person name="King N."/>
            <person name="Lang F.B.F."/>
            <person name="Roger A.J."/>
            <person name="Ruiz-Trillo I."/>
            <person name="Young S.K."/>
            <person name="Zeng Q."/>
            <person name="Gargeya S."/>
            <person name="Alvarado L."/>
            <person name="Berlin A."/>
            <person name="Chapman S.B."/>
            <person name="Chen Z."/>
            <person name="Freedman E."/>
            <person name="Gellesch M."/>
            <person name="Goldberg J."/>
            <person name="Griggs A."/>
            <person name="Gujja S."/>
            <person name="Heilman E."/>
            <person name="Heiman D."/>
            <person name="Howarth C."/>
            <person name="Mehta T."/>
            <person name="Neiman D."/>
            <person name="Pearson M."/>
            <person name="Roberts A."/>
            <person name="Saif S."/>
            <person name="Shea T."/>
            <person name="Shenoy N."/>
            <person name="Sisk P."/>
            <person name="Stolte C."/>
            <person name="Sykes S."/>
            <person name="White J."/>
            <person name="Yandava C."/>
            <person name="Haas B."/>
            <person name="Nusbaum C."/>
            <person name="Birren B."/>
        </authorList>
    </citation>
    <scope>NUCLEOTIDE SEQUENCE</scope>
    <source>
        <strain evidence="11">ATCC 30864</strain>
    </source>
</reference>
<dbReference type="FunFam" id="1.10.10.820:FF:000001">
    <property type="entry name" value="Myosin heavy chain"/>
    <property type="match status" value="1"/>
</dbReference>
<evidence type="ECO:0000259" key="8">
    <source>
        <dbReference type="PROSITE" id="PS51456"/>
    </source>
</evidence>
<dbReference type="PhylomeDB" id="A0A0D2WQF1"/>
<dbReference type="PANTHER" id="PTHR13140:SF802">
    <property type="entry name" value="UNCONVENTIONAL MYOSIN-IB ISOFORM X1"/>
    <property type="match status" value="1"/>
</dbReference>
<feature type="domain" description="TH1" evidence="9">
    <location>
        <begin position="848"/>
        <end position="1037"/>
    </location>
</feature>
<evidence type="ECO:0000256" key="5">
    <source>
        <dbReference type="ARBA" id="ARBA00023175"/>
    </source>
</evidence>
<dbReference type="InterPro" id="IPR001609">
    <property type="entry name" value="Myosin_head_motor_dom-like"/>
</dbReference>
<evidence type="ECO:0000313" key="10">
    <source>
        <dbReference type="EMBL" id="KJE93900.1"/>
    </source>
</evidence>
<dbReference type="FunFam" id="1.20.58.530:FF:000004">
    <property type="entry name" value="Unconventional myosin ID"/>
    <property type="match status" value="1"/>
</dbReference>
<dbReference type="CDD" id="cd23767">
    <property type="entry name" value="IQCD"/>
    <property type="match status" value="1"/>
</dbReference>
<dbReference type="GO" id="GO:0016459">
    <property type="term" value="C:myosin complex"/>
    <property type="evidence" value="ECO:0007669"/>
    <property type="project" value="UniProtKB-KW"/>
</dbReference>
<dbReference type="PANTHER" id="PTHR13140">
    <property type="entry name" value="MYOSIN"/>
    <property type="match status" value="1"/>
</dbReference>
<dbReference type="Gene3D" id="1.10.10.820">
    <property type="match status" value="1"/>
</dbReference>
<keyword evidence="11" id="KW-1185">Reference proteome</keyword>
<dbReference type="Gene3D" id="1.20.5.190">
    <property type="match status" value="1"/>
</dbReference>
<evidence type="ECO:0000256" key="7">
    <source>
        <dbReference type="PROSITE-ProRule" id="PRU00782"/>
    </source>
</evidence>
<dbReference type="GO" id="GO:0006897">
    <property type="term" value="P:endocytosis"/>
    <property type="evidence" value="ECO:0007669"/>
    <property type="project" value="TreeGrafter"/>
</dbReference>
<keyword evidence="3 7" id="KW-0067">ATP-binding</keyword>
<feature type="binding site" evidence="7">
    <location>
        <begin position="101"/>
        <end position="108"/>
    </location>
    <ligand>
        <name>ATP</name>
        <dbReference type="ChEBI" id="CHEBI:30616"/>
    </ligand>
</feature>
<dbReference type="EMBL" id="KE346366">
    <property type="protein sequence ID" value="KJE93900.1"/>
    <property type="molecule type" value="Genomic_DNA"/>
</dbReference>
<dbReference type="SUPFAM" id="SSF52540">
    <property type="entry name" value="P-loop containing nucleoside triphosphate hydrolases"/>
    <property type="match status" value="1"/>
</dbReference>
<dbReference type="GO" id="GO:0005737">
    <property type="term" value="C:cytoplasm"/>
    <property type="evidence" value="ECO:0007669"/>
    <property type="project" value="TreeGrafter"/>
</dbReference>
<dbReference type="InterPro" id="IPR036961">
    <property type="entry name" value="Kinesin_motor_dom_sf"/>
</dbReference>
<evidence type="ECO:0000256" key="4">
    <source>
        <dbReference type="ARBA" id="ARBA00023123"/>
    </source>
</evidence>
<dbReference type="Gene3D" id="6.20.240.20">
    <property type="match status" value="1"/>
</dbReference>
<accession>A0A0D2WQF1</accession>
<dbReference type="InterPro" id="IPR000048">
    <property type="entry name" value="IQ_motif_EF-hand-BS"/>
</dbReference>
<dbReference type="Gene3D" id="1.20.120.720">
    <property type="entry name" value="Myosin VI head, motor domain, U50 subdomain"/>
    <property type="match status" value="1"/>
</dbReference>
<dbReference type="InParanoid" id="A0A0D2WQF1"/>
<dbReference type="GO" id="GO:0051015">
    <property type="term" value="F:actin filament binding"/>
    <property type="evidence" value="ECO:0007669"/>
    <property type="project" value="TreeGrafter"/>
</dbReference>
<protein>
    <submittedName>
        <fullName evidence="10">Myosin IA</fullName>
    </submittedName>
</protein>
<dbReference type="SMART" id="SM00015">
    <property type="entry name" value="IQ"/>
    <property type="match status" value="3"/>
</dbReference>
<dbReference type="InterPro" id="IPR027417">
    <property type="entry name" value="P-loop_NTPase"/>
</dbReference>
<feature type="region of interest" description="Actin-binding" evidence="7">
    <location>
        <begin position="562"/>
        <end position="584"/>
    </location>
</feature>
<feature type="domain" description="Myosin motor" evidence="8">
    <location>
        <begin position="8"/>
        <end position="685"/>
    </location>
</feature>
<organism evidence="10 11">
    <name type="scientific">Capsaspora owczarzaki (strain ATCC 30864)</name>
    <dbReference type="NCBI Taxonomy" id="595528"/>
    <lineage>
        <taxon>Eukaryota</taxon>
        <taxon>Filasterea</taxon>
        <taxon>Capsaspora</taxon>
    </lineage>
</organism>
<dbReference type="AlphaFoldDB" id="A0A0D2WQF1"/>
<dbReference type="GO" id="GO:0007015">
    <property type="term" value="P:actin filament organization"/>
    <property type="evidence" value="ECO:0007669"/>
    <property type="project" value="TreeGrafter"/>
</dbReference>
<proteinExistence type="inferred from homology"/>
<dbReference type="PRINTS" id="PR00193">
    <property type="entry name" value="MYOSINHEAVY"/>
</dbReference>
<dbReference type="SMART" id="SM00242">
    <property type="entry name" value="MYSc"/>
    <property type="match status" value="1"/>
</dbReference>
<dbReference type="GO" id="GO:0005886">
    <property type="term" value="C:plasma membrane"/>
    <property type="evidence" value="ECO:0007669"/>
    <property type="project" value="TreeGrafter"/>
</dbReference>
<dbReference type="GO" id="GO:0005524">
    <property type="term" value="F:ATP binding"/>
    <property type="evidence" value="ECO:0007669"/>
    <property type="project" value="UniProtKB-UniRule"/>
</dbReference>
<dbReference type="eggNOG" id="KOG0164">
    <property type="taxonomic scope" value="Eukaryota"/>
</dbReference>
<gene>
    <name evidence="10" type="ORF">CAOG_004618</name>
</gene>
<keyword evidence="5 7" id="KW-0505">Motor protein</keyword>
<comment type="similarity">
    <text evidence="1 7">Belongs to the TRAFAC class myosin-kinesin ATPase superfamily. Myosin family.</text>
</comment>
<dbReference type="PROSITE" id="PS50096">
    <property type="entry name" value="IQ"/>
    <property type="match status" value="3"/>
</dbReference>
<dbReference type="Gene3D" id="1.20.58.530">
    <property type="match status" value="1"/>
</dbReference>
<dbReference type="Pfam" id="PF06017">
    <property type="entry name" value="Myosin_TH1"/>
    <property type="match status" value="1"/>
</dbReference>
<dbReference type="GO" id="GO:0000146">
    <property type="term" value="F:microfilament motor activity"/>
    <property type="evidence" value="ECO:0007669"/>
    <property type="project" value="TreeGrafter"/>
</dbReference>
<dbReference type="Gene3D" id="3.40.850.10">
    <property type="entry name" value="Kinesin motor domain"/>
    <property type="match status" value="1"/>
</dbReference>
<dbReference type="OrthoDB" id="6108017at2759"/>
<dbReference type="STRING" id="595528.A0A0D2WQF1"/>
<evidence type="ECO:0000259" key="9">
    <source>
        <dbReference type="PROSITE" id="PS51757"/>
    </source>
</evidence>
<dbReference type="RefSeq" id="XP_004347365.1">
    <property type="nucleotide sequence ID" value="XM_004347315.2"/>
</dbReference>
<keyword evidence="6 7" id="KW-0009">Actin-binding</keyword>
<dbReference type="PROSITE" id="PS51456">
    <property type="entry name" value="MYOSIN_MOTOR"/>
    <property type="match status" value="1"/>
</dbReference>